<name>A0AAD3CTU8_9STRA</name>
<reference evidence="3 4" key="1">
    <citation type="journal article" date="2021" name="Sci. Rep.">
        <title>The genome of the diatom Chaetoceros tenuissimus carries an ancient integrated fragment of an extant virus.</title>
        <authorList>
            <person name="Hongo Y."/>
            <person name="Kimura K."/>
            <person name="Takaki Y."/>
            <person name="Yoshida Y."/>
            <person name="Baba S."/>
            <person name="Kobayashi G."/>
            <person name="Nagasaki K."/>
            <person name="Hano T."/>
            <person name="Tomaru Y."/>
        </authorList>
    </citation>
    <scope>NUCLEOTIDE SEQUENCE [LARGE SCALE GENOMIC DNA]</scope>
    <source>
        <strain evidence="3 4">NIES-3715</strain>
    </source>
</reference>
<sequence>MSLESAQASLNNLNAKVESGDVEGGKEALSEMKILMLDFPGTEEFIKISASALELGVLLSVAEEDLDAFARNVAQLKSYYASLSSFSSGSTTPKKCHILGLNLMYLLVDNNLSEFHSELELLSSSEASTPFLSFPINLERQLMVGSYDEVLDAGTHVPDPSYSFFMDNLLQTVRDSIADCVEVSYKTMKINDAVGMMKFDSREDLYEYIKECRDDWITDDAKDELCFQPPSGGAKASDIPSKKLIAQTLSYATELERIV</sequence>
<comment type="caution">
    <text evidence="3">The sequence shown here is derived from an EMBL/GenBank/DDBJ whole genome shotgun (WGS) entry which is preliminary data.</text>
</comment>
<accession>A0AAD3CTU8</accession>
<organism evidence="3 4">
    <name type="scientific">Chaetoceros tenuissimus</name>
    <dbReference type="NCBI Taxonomy" id="426638"/>
    <lineage>
        <taxon>Eukaryota</taxon>
        <taxon>Sar</taxon>
        <taxon>Stramenopiles</taxon>
        <taxon>Ochrophyta</taxon>
        <taxon>Bacillariophyta</taxon>
        <taxon>Coscinodiscophyceae</taxon>
        <taxon>Chaetocerotophycidae</taxon>
        <taxon>Chaetocerotales</taxon>
        <taxon>Chaetocerotaceae</taxon>
        <taxon>Chaetoceros</taxon>
    </lineage>
</organism>
<evidence type="ECO:0000259" key="2">
    <source>
        <dbReference type="Pfam" id="PF10075"/>
    </source>
</evidence>
<dbReference type="AlphaFoldDB" id="A0AAD3CTU8"/>
<dbReference type="InterPro" id="IPR033464">
    <property type="entry name" value="CSN8_PSD8_EIF3K"/>
</dbReference>
<feature type="domain" description="CSN8/PSMD8/EIF3K" evidence="2">
    <location>
        <begin position="97"/>
        <end position="223"/>
    </location>
</feature>
<dbReference type="PANTHER" id="PTHR12387:SF0">
    <property type="entry name" value="26S PROTEASOME NON-ATPASE REGULATORY SUBUNIT 8"/>
    <property type="match status" value="1"/>
</dbReference>
<dbReference type="GO" id="GO:0005634">
    <property type="term" value="C:nucleus"/>
    <property type="evidence" value="ECO:0007669"/>
    <property type="project" value="TreeGrafter"/>
</dbReference>
<dbReference type="GO" id="GO:0005829">
    <property type="term" value="C:cytosol"/>
    <property type="evidence" value="ECO:0007669"/>
    <property type="project" value="TreeGrafter"/>
</dbReference>
<protein>
    <submittedName>
        <fullName evidence="3">26S proteasome regulatory subunit</fullName>
    </submittedName>
</protein>
<evidence type="ECO:0000256" key="1">
    <source>
        <dbReference type="ARBA" id="ARBA00022942"/>
    </source>
</evidence>
<dbReference type="Gene3D" id="1.25.40.990">
    <property type="match status" value="1"/>
</dbReference>
<dbReference type="InterPro" id="IPR006746">
    <property type="entry name" value="26S_Psome_Rpn12"/>
</dbReference>
<dbReference type="Proteomes" id="UP001054902">
    <property type="component" value="Unassembled WGS sequence"/>
</dbReference>
<dbReference type="Pfam" id="PF10075">
    <property type="entry name" value="CSN8_PSD8_EIF3K"/>
    <property type="match status" value="1"/>
</dbReference>
<keyword evidence="1 3" id="KW-0647">Proteasome</keyword>
<evidence type="ECO:0000313" key="4">
    <source>
        <dbReference type="Proteomes" id="UP001054902"/>
    </source>
</evidence>
<dbReference type="GO" id="GO:0008541">
    <property type="term" value="C:proteasome regulatory particle, lid subcomplex"/>
    <property type="evidence" value="ECO:0007669"/>
    <property type="project" value="TreeGrafter"/>
</dbReference>
<proteinExistence type="predicted"/>
<evidence type="ECO:0000313" key="3">
    <source>
        <dbReference type="EMBL" id="GFH52136.1"/>
    </source>
</evidence>
<gene>
    <name evidence="3" type="ORF">CTEN210_08612</name>
</gene>
<dbReference type="PANTHER" id="PTHR12387">
    <property type="entry name" value="26S PROTEASOME NON-ATPASE REGULATORY SUBUNIT 8"/>
    <property type="match status" value="1"/>
</dbReference>
<dbReference type="GO" id="GO:0043161">
    <property type="term" value="P:proteasome-mediated ubiquitin-dependent protein catabolic process"/>
    <property type="evidence" value="ECO:0007669"/>
    <property type="project" value="TreeGrafter"/>
</dbReference>
<keyword evidence="4" id="KW-1185">Reference proteome</keyword>
<dbReference type="EMBL" id="BLLK01000045">
    <property type="protein sequence ID" value="GFH52136.1"/>
    <property type="molecule type" value="Genomic_DNA"/>
</dbReference>